<dbReference type="Pfam" id="PF12787">
    <property type="entry name" value="EcsC"/>
    <property type="match status" value="1"/>
</dbReference>
<dbReference type="EMBL" id="JYBP01000003">
    <property type="protein sequence ID" value="KJE28933.1"/>
    <property type="molecule type" value="Genomic_DNA"/>
</dbReference>
<reference evidence="1 2" key="1">
    <citation type="submission" date="2015-01" db="EMBL/GenBank/DDBJ databases">
        <authorList>
            <person name="Filippidou S."/>
            <person name="Jeanneret N."/>
            <person name="Russel-Delif L."/>
            <person name="Junier T."/>
            <person name="Wunderlin T."/>
            <person name="Molina V."/>
            <person name="Johnson S.L."/>
            <person name="Davenport K.W."/>
            <person name="Chain P.S."/>
            <person name="Dorador C."/>
            <person name="Junier P."/>
        </authorList>
    </citation>
    <scope>NUCLEOTIDE SEQUENCE [LARGE SCALE GENOMIC DNA]</scope>
    <source>
        <strain evidence="1 2">Et7/4</strain>
    </source>
</reference>
<gene>
    <name evidence="1" type="ORF">LG52_846</name>
</gene>
<dbReference type="Proteomes" id="UP000032522">
    <property type="component" value="Unassembled WGS sequence"/>
</dbReference>
<dbReference type="PANTHER" id="PTHR41260">
    <property type="entry name" value="PROTEIN ECSC"/>
    <property type="match status" value="1"/>
</dbReference>
<dbReference type="RefSeq" id="WP_044731055.1">
    <property type="nucleotide sequence ID" value="NZ_JYBP01000003.1"/>
</dbReference>
<dbReference type="PATRIC" id="fig|1462.6.peg.1006"/>
<dbReference type="InterPro" id="IPR024787">
    <property type="entry name" value="EcsC"/>
</dbReference>
<organism evidence="1 2">
    <name type="scientific">Geobacillus kaustophilus</name>
    <dbReference type="NCBI Taxonomy" id="1462"/>
    <lineage>
        <taxon>Bacteria</taxon>
        <taxon>Bacillati</taxon>
        <taxon>Bacillota</taxon>
        <taxon>Bacilli</taxon>
        <taxon>Bacillales</taxon>
        <taxon>Anoxybacillaceae</taxon>
        <taxon>Geobacillus</taxon>
        <taxon>Geobacillus thermoleovorans group</taxon>
    </lineage>
</organism>
<proteinExistence type="predicted"/>
<dbReference type="OrthoDB" id="2737310at2"/>
<evidence type="ECO:0000313" key="2">
    <source>
        <dbReference type="Proteomes" id="UP000032522"/>
    </source>
</evidence>
<sequence>MQDTVKSLKQELQTIIQWEHSQKNLWFWEKLGRLPFQVLDKLTPKAVHRKLGQLLDELGSYIQSGGQYLVNEGKVLDKLGVSSLAEVPYLPLETMDRVCDELIDARVTFAQLQGAATGIGGALTLAIDIPTLLGLALKTLQEIAIVYGYDPKEKEERVFAVKCLQFAAADIVEKKAILEELASFSAKRKHVFSELQGWREVMMTFRDQYGWKKLFQAVPIIGVIFGSLFNKSFMEDIAETGKMLYRKRRIIEKLKQLEPDV</sequence>
<dbReference type="AlphaFoldDB" id="A0A0D8BXM7"/>
<accession>A0A0D8BXM7</accession>
<evidence type="ECO:0000313" key="1">
    <source>
        <dbReference type="EMBL" id="KJE28933.1"/>
    </source>
</evidence>
<dbReference type="PANTHER" id="PTHR41260:SF1">
    <property type="entry name" value="PROTEIN ECSC"/>
    <property type="match status" value="1"/>
</dbReference>
<comment type="caution">
    <text evidence="1">The sequence shown here is derived from an EMBL/GenBank/DDBJ whole genome shotgun (WGS) entry which is preliminary data.</text>
</comment>
<name>A0A0D8BXM7_GEOKU</name>
<protein>
    <submittedName>
        <fullName evidence="1">EcsC family protein</fullName>
    </submittedName>
</protein>